<dbReference type="EMBL" id="CP158367">
    <property type="protein sequence ID" value="XBX76297.1"/>
    <property type="molecule type" value="Genomic_DNA"/>
</dbReference>
<feature type="domain" description="RecX second three-helical" evidence="6">
    <location>
        <begin position="50"/>
        <end position="88"/>
    </location>
</feature>
<gene>
    <name evidence="5" type="primary">recX</name>
    <name evidence="8" type="ORF">PRVXT_001482</name>
</gene>
<evidence type="ECO:0000256" key="1">
    <source>
        <dbReference type="ARBA" id="ARBA00004496"/>
    </source>
</evidence>
<evidence type="ECO:0000256" key="5">
    <source>
        <dbReference type="HAMAP-Rule" id="MF_01114"/>
    </source>
</evidence>
<dbReference type="AlphaFoldDB" id="A0AAU7VQT3"/>
<evidence type="ECO:0000256" key="3">
    <source>
        <dbReference type="ARBA" id="ARBA00018111"/>
    </source>
</evidence>
<evidence type="ECO:0000256" key="2">
    <source>
        <dbReference type="ARBA" id="ARBA00009695"/>
    </source>
</evidence>
<dbReference type="HAMAP" id="MF_01114">
    <property type="entry name" value="RecX"/>
    <property type="match status" value="1"/>
</dbReference>
<dbReference type="InterPro" id="IPR053924">
    <property type="entry name" value="RecX_HTH_2nd"/>
</dbReference>
<evidence type="ECO:0000313" key="8">
    <source>
        <dbReference type="EMBL" id="XBX76297.1"/>
    </source>
</evidence>
<evidence type="ECO:0000259" key="6">
    <source>
        <dbReference type="Pfam" id="PF02631"/>
    </source>
</evidence>
<dbReference type="PANTHER" id="PTHR33602:SF1">
    <property type="entry name" value="REGULATORY PROTEIN RECX FAMILY PROTEIN"/>
    <property type="match status" value="1"/>
</dbReference>
<proteinExistence type="inferred from homology"/>
<dbReference type="PANTHER" id="PTHR33602">
    <property type="entry name" value="REGULATORY PROTEIN RECX FAMILY PROTEIN"/>
    <property type="match status" value="1"/>
</dbReference>
<dbReference type="RefSeq" id="WP_350345031.1">
    <property type="nucleotide sequence ID" value="NZ_CP158367.1"/>
</dbReference>
<evidence type="ECO:0000256" key="4">
    <source>
        <dbReference type="ARBA" id="ARBA00022490"/>
    </source>
</evidence>
<dbReference type="Gene3D" id="1.10.10.10">
    <property type="entry name" value="Winged helix-like DNA-binding domain superfamily/Winged helix DNA-binding domain"/>
    <property type="match status" value="2"/>
</dbReference>
<protein>
    <recommendedName>
        <fullName evidence="3 5">Regulatory protein RecX</fullName>
    </recommendedName>
</protein>
<dbReference type="InterPro" id="IPR003783">
    <property type="entry name" value="Regulatory_RecX"/>
</dbReference>
<comment type="similarity">
    <text evidence="2 5">Belongs to the RecX family.</text>
</comment>
<accession>A0AAU7VQT3</accession>
<comment type="subcellular location">
    <subcellularLocation>
        <location evidence="1 5">Cytoplasm</location>
    </subcellularLocation>
</comment>
<dbReference type="Pfam" id="PF21982">
    <property type="entry name" value="RecX_HTH1"/>
    <property type="match status" value="1"/>
</dbReference>
<keyword evidence="4 5" id="KW-0963">Cytoplasm</keyword>
<dbReference type="Pfam" id="PF02631">
    <property type="entry name" value="RecX_HTH2"/>
    <property type="match status" value="1"/>
</dbReference>
<comment type="function">
    <text evidence="5">Modulates RecA activity.</text>
</comment>
<evidence type="ECO:0000259" key="7">
    <source>
        <dbReference type="Pfam" id="PF21982"/>
    </source>
</evidence>
<feature type="domain" description="RecX first three-helical" evidence="7">
    <location>
        <begin position="4"/>
        <end position="43"/>
    </location>
</feature>
<organism evidence="8">
    <name type="scientific">Proteinivorax tanatarense</name>
    <dbReference type="NCBI Taxonomy" id="1260629"/>
    <lineage>
        <taxon>Bacteria</taxon>
        <taxon>Bacillati</taxon>
        <taxon>Bacillota</taxon>
        <taxon>Clostridia</taxon>
        <taxon>Eubacteriales</taxon>
        <taxon>Proteinivoracaceae</taxon>
        <taxon>Proteinivorax</taxon>
    </lineage>
</organism>
<reference evidence="8" key="1">
    <citation type="journal article" date="2013" name="Extremophiles">
        <title>Proteinivorax tanatarense gen. nov., sp. nov., an anaerobic, haloalkaliphilic, proteolytic bacterium isolated from a decaying algal bloom, and proposal of Proteinivoraceae fam. nov.</title>
        <authorList>
            <person name="Kevbrin V."/>
            <person name="Boltyanskaya Y."/>
            <person name="Zhilina T."/>
            <person name="Kolganova T."/>
            <person name="Lavrentjeva E."/>
            <person name="Kuznetsov B."/>
        </authorList>
    </citation>
    <scope>NUCLEOTIDE SEQUENCE</scope>
    <source>
        <strain evidence="8">Z-910T</strain>
    </source>
</reference>
<dbReference type="InterPro" id="IPR053926">
    <property type="entry name" value="RecX_HTH_1st"/>
</dbReference>
<dbReference type="GO" id="GO:0006282">
    <property type="term" value="P:regulation of DNA repair"/>
    <property type="evidence" value="ECO:0007669"/>
    <property type="project" value="UniProtKB-UniRule"/>
</dbReference>
<dbReference type="InterPro" id="IPR036388">
    <property type="entry name" value="WH-like_DNA-bd_sf"/>
</dbReference>
<sequence>MKKAIGKALRYLSYRARTELELKNYLDKKGVPQRDIEEIISELKNYGYINDDEYATQFINYQAFTKLKGPQKIKFELTKRGISRETMDSVFESLEIDFLEIAKKVTVKKKSTKTAQQLYGHLIRRGFYHNHAMYAIKALEKEEG</sequence>
<reference evidence="8" key="2">
    <citation type="submission" date="2024-06" db="EMBL/GenBank/DDBJ databases">
        <authorList>
            <person name="Petrova K.O."/>
            <person name="Toshchakov S.V."/>
            <person name="Boltjanskaja Y.V."/>
            <person name="Kevbrin V."/>
        </authorList>
    </citation>
    <scope>NUCLEOTIDE SEQUENCE</scope>
    <source>
        <strain evidence="8">Z-910T</strain>
    </source>
</reference>
<dbReference type="GO" id="GO:0005737">
    <property type="term" value="C:cytoplasm"/>
    <property type="evidence" value="ECO:0007669"/>
    <property type="project" value="UniProtKB-SubCell"/>
</dbReference>
<name>A0AAU7VQT3_9FIRM</name>